<gene>
    <name evidence="3" type="ORF">AB0H04_07635</name>
</gene>
<keyword evidence="2" id="KW-0472">Membrane</keyword>
<feature type="transmembrane region" description="Helical" evidence="2">
    <location>
        <begin position="35"/>
        <end position="55"/>
    </location>
</feature>
<feature type="region of interest" description="Disordered" evidence="1">
    <location>
        <begin position="150"/>
        <end position="196"/>
    </location>
</feature>
<protein>
    <recommendedName>
        <fullName evidence="5">Integral membrane protein</fullName>
    </recommendedName>
</protein>
<dbReference type="RefSeq" id="WP_359255034.1">
    <property type="nucleotide sequence ID" value="NZ_JBFAEG010000005.1"/>
</dbReference>
<feature type="transmembrane region" description="Helical" evidence="2">
    <location>
        <begin position="100"/>
        <end position="121"/>
    </location>
</feature>
<dbReference type="Proteomes" id="UP001551011">
    <property type="component" value="Unassembled WGS sequence"/>
</dbReference>
<keyword evidence="4" id="KW-1185">Reference proteome</keyword>
<keyword evidence="2" id="KW-0812">Transmembrane</keyword>
<feature type="compositionally biased region" description="Basic residues" evidence="1">
    <location>
        <begin position="175"/>
        <end position="187"/>
    </location>
</feature>
<feature type="compositionally biased region" description="Low complexity" evidence="1">
    <location>
        <begin position="150"/>
        <end position="168"/>
    </location>
</feature>
<evidence type="ECO:0008006" key="5">
    <source>
        <dbReference type="Google" id="ProtNLM"/>
    </source>
</evidence>
<reference evidence="3 4" key="1">
    <citation type="submission" date="2024-06" db="EMBL/GenBank/DDBJ databases">
        <title>The Natural Products Discovery Center: Release of the First 8490 Sequenced Strains for Exploring Actinobacteria Biosynthetic Diversity.</title>
        <authorList>
            <person name="Kalkreuter E."/>
            <person name="Kautsar S.A."/>
            <person name="Yang D."/>
            <person name="Bader C.D."/>
            <person name="Teijaro C.N."/>
            <person name="Fluegel L."/>
            <person name="Davis C.M."/>
            <person name="Simpson J.R."/>
            <person name="Lauterbach L."/>
            <person name="Steele A.D."/>
            <person name="Gui C."/>
            <person name="Meng S."/>
            <person name="Li G."/>
            <person name="Viehrig K."/>
            <person name="Ye F."/>
            <person name="Su P."/>
            <person name="Kiefer A.F."/>
            <person name="Nichols A."/>
            <person name="Cepeda A.J."/>
            <person name="Yan W."/>
            <person name="Fan B."/>
            <person name="Jiang Y."/>
            <person name="Adhikari A."/>
            <person name="Zheng C.-J."/>
            <person name="Schuster L."/>
            <person name="Cowan T.M."/>
            <person name="Smanski M.J."/>
            <person name="Chevrette M.G."/>
            <person name="De Carvalho L.P.S."/>
            <person name="Shen B."/>
        </authorList>
    </citation>
    <scope>NUCLEOTIDE SEQUENCE [LARGE SCALE GENOMIC DNA]</scope>
    <source>
        <strain evidence="3 4">NPDC020594</strain>
    </source>
</reference>
<keyword evidence="2" id="KW-1133">Transmembrane helix</keyword>
<accession>A0ABV3A4A6</accession>
<evidence type="ECO:0000256" key="1">
    <source>
        <dbReference type="SAM" id="MobiDB-lite"/>
    </source>
</evidence>
<evidence type="ECO:0000256" key="2">
    <source>
        <dbReference type="SAM" id="Phobius"/>
    </source>
</evidence>
<dbReference type="EMBL" id="JBFAEG010000005">
    <property type="protein sequence ID" value="MEU5706748.1"/>
    <property type="molecule type" value="Genomic_DNA"/>
</dbReference>
<organism evidence="3 4">
    <name type="scientific">Streptomyces flaveolus</name>
    <dbReference type="NCBI Taxonomy" id="67297"/>
    <lineage>
        <taxon>Bacteria</taxon>
        <taxon>Bacillati</taxon>
        <taxon>Actinomycetota</taxon>
        <taxon>Actinomycetes</taxon>
        <taxon>Kitasatosporales</taxon>
        <taxon>Streptomycetaceae</taxon>
        <taxon>Streptomyces</taxon>
    </lineage>
</organism>
<evidence type="ECO:0000313" key="3">
    <source>
        <dbReference type="EMBL" id="MEU5706748.1"/>
    </source>
</evidence>
<name>A0ABV3A4A6_9ACTN</name>
<proteinExistence type="predicted"/>
<comment type="caution">
    <text evidence="3">The sequence shown here is derived from an EMBL/GenBank/DDBJ whole genome shotgun (WGS) entry which is preliminary data.</text>
</comment>
<sequence length="196" mass="20828">MPASALPADCPSWSGAHTRRWLDALPPRWVPLPSLTGHLMIASAVATGTTLLLALPAGWRPWAAALLALHMLWLCVRPEIVPVSAPVLAVLLAVLRPGRLWPVAVVVLASVWAVAVLRLVARRRQRERAREAAGGVTAPLPDAGRSCPVACSSSGAEGSCSRSGSVPSPSCPPTARRRARGRGRCRRSPGWWRATD</sequence>
<evidence type="ECO:0000313" key="4">
    <source>
        <dbReference type="Proteomes" id="UP001551011"/>
    </source>
</evidence>